<reference evidence="2" key="1">
    <citation type="submission" date="2023-06" db="EMBL/GenBank/DDBJ databases">
        <authorList>
            <person name="Kurt Z."/>
        </authorList>
    </citation>
    <scope>NUCLEOTIDE SEQUENCE</scope>
</reference>
<sequence length="119" mass="13223">MPHHSHSSFHSSSHSHSGFHSSYSPGCASHSNFGHGSSPFGHSAFNIAHIHPGSSFRRSQQEYAPPAVFSFCCISKAEQEEFKQTLDGIRAEQQREIVIYQQNLKKTVPVIGQSQMKVQ</sequence>
<dbReference type="EMBL" id="CATOUU010000834">
    <property type="protein sequence ID" value="CAI9952773.1"/>
    <property type="molecule type" value="Genomic_DNA"/>
</dbReference>
<feature type="region of interest" description="Disordered" evidence="1">
    <location>
        <begin position="1"/>
        <end position="23"/>
    </location>
</feature>
<organism evidence="2">
    <name type="scientific">Hexamita inflata</name>
    <dbReference type="NCBI Taxonomy" id="28002"/>
    <lineage>
        <taxon>Eukaryota</taxon>
        <taxon>Metamonada</taxon>
        <taxon>Diplomonadida</taxon>
        <taxon>Hexamitidae</taxon>
        <taxon>Hexamitinae</taxon>
        <taxon>Hexamita</taxon>
    </lineage>
</organism>
<gene>
    <name evidence="2" type="ORF">HINF_LOCUS40418</name>
    <name evidence="3" type="ORF">HINF_LOCUS8676</name>
</gene>
<dbReference type="EMBL" id="CAXDID020000018">
    <property type="protein sequence ID" value="CAL5985215.1"/>
    <property type="molecule type" value="Genomic_DNA"/>
</dbReference>
<reference evidence="3 4" key="2">
    <citation type="submission" date="2024-07" db="EMBL/GenBank/DDBJ databases">
        <authorList>
            <person name="Akdeniz Z."/>
        </authorList>
    </citation>
    <scope>NUCLEOTIDE SEQUENCE [LARGE SCALE GENOMIC DNA]</scope>
</reference>
<name>A0AA86QDB7_9EUKA</name>
<comment type="caution">
    <text evidence="2">The sequence shown here is derived from an EMBL/GenBank/DDBJ whole genome shotgun (WGS) entry which is preliminary data.</text>
</comment>
<dbReference type="Proteomes" id="UP001642409">
    <property type="component" value="Unassembled WGS sequence"/>
</dbReference>
<proteinExistence type="predicted"/>
<accession>A0AA86QDB7</accession>
<keyword evidence="4" id="KW-1185">Reference proteome</keyword>
<evidence type="ECO:0000313" key="3">
    <source>
        <dbReference type="EMBL" id="CAL5985215.1"/>
    </source>
</evidence>
<dbReference type="AlphaFoldDB" id="A0AA86QDB7"/>
<evidence type="ECO:0000313" key="4">
    <source>
        <dbReference type="Proteomes" id="UP001642409"/>
    </source>
</evidence>
<feature type="compositionally biased region" description="Low complexity" evidence="1">
    <location>
        <begin position="8"/>
        <end position="23"/>
    </location>
</feature>
<evidence type="ECO:0000256" key="1">
    <source>
        <dbReference type="SAM" id="MobiDB-lite"/>
    </source>
</evidence>
<evidence type="ECO:0000313" key="2">
    <source>
        <dbReference type="EMBL" id="CAI9952773.1"/>
    </source>
</evidence>
<protein>
    <submittedName>
        <fullName evidence="3">Hypothetical_protein</fullName>
    </submittedName>
</protein>